<dbReference type="RefSeq" id="WP_394406511.1">
    <property type="nucleotide sequence ID" value="NZ_JBIGIC010000002.1"/>
</dbReference>
<dbReference type="EMBL" id="JBIGIC010000002">
    <property type="protein sequence ID" value="MFG6485752.1"/>
    <property type="molecule type" value="Genomic_DNA"/>
</dbReference>
<evidence type="ECO:0000256" key="1">
    <source>
        <dbReference type="SAM" id="SignalP"/>
    </source>
</evidence>
<dbReference type="Gene3D" id="2.60.20.10">
    <property type="entry name" value="Crystallins"/>
    <property type="match status" value="1"/>
</dbReference>
<feature type="chain" id="PRO_5045105359" evidence="1">
    <location>
        <begin position="20"/>
        <end position="106"/>
    </location>
</feature>
<evidence type="ECO:0000313" key="2">
    <source>
        <dbReference type="EMBL" id="MFG6485752.1"/>
    </source>
</evidence>
<name>A0ABW7H8C3_9BURK</name>
<sequence>MKKFLFAAGGIILSFNIFAATPPVLTSSGAVVYVGQAFEGASRSVGIVGTVGDNDLAGTQFQDSIKSVVVGPNTCLILNADSQFTGGALFLTEGRIQTWGYTALAT</sequence>
<proteinExistence type="predicted"/>
<evidence type="ECO:0000313" key="3">
    <source>
        <dbReference type="Proteomes" id="UP001606134"/>
    </source>
</evidence>
<dbReference type="Proteomes" id="UP001606134">
    <property type="component" value="Unassembled WGS sequence"/>
</dbReference>
<protein>
    <submittedName>
        <fullName evidence="2">Uncharacterized protein</fullName>
    </submittedName>
</protein>
<keyword evidence="3" id="KW-1185">Reference proteome</keyword>
<accession>A0ABW7H8C3</accession>
<gene>
    <name evidence="2" type="ORF">ACG04R_03655</name>
</gene>
<organism evidence="2 3">
    <name type="scientific">Pelomonas candidula</name>
    <dbReference type="NCBI Taxonomy" id="3299025"/>
    <lineage>
        <taxon>Bacteria</taxon>
        <taxon>Pseudomonadati</taxon>
        <taxon>Pseudomonadota</taxon>
        <taxon>Betaproteobacteria</taxon>
        <taxon>Burkholderiales</taxon>
        <taxon>Sphaerotilaceae</taxon>
        <taxon>Roseateles</taxon>
    </lineage>
</organism>
<feature type="signal peptide" evidence="1">
    <location>
        <begin position="1"/>
        <end position="19"/>
    </location>
</feature>
<keyword evidence="1" id="KW-0732">Signal</keyword>
<comment type="caution">
    <text evidence="2">The sequence shown here is derived from an EMBL/GenBank/DDBJ whole genome shotgun (WGS) entry which is preliminary data.</text>
</comment>
<reference evidence="2 3" key="1">
    <citation type="submission" date="2024-08" db="EMBL/GenBank/DDBJ databases">
        <authorList>
            <person name="Lu H."/>
        </authorList>
    </citation>
    <scope>NUCLEOTIDE SEQUENCE [LARGE SCALE GENOMIC DNA]</scope>
    <source>
        <strain evidence="2 3">BYS78W</strain>
    </source>
</reference>